<dbReference type="SUPFAM" id="SSF50156">
    <property type="entry name" value="PDZ domain-like"/>
    <property type="match status" value="1"/>
</dbReference>
<dbReference type="GO" id="GO:0030288">
    <property type="term" value="C:outer membrane-bounded periplasmic space"/>
    <property type="evidence" value="ECO:0007669"/>
    <property type="project" value="TreeGrafter"/>
</dbReference>
<dbReference type="Pfam" id="PF03572">
    <property type="entry name" value="Peptidase_S41"/>
    <property type="match status" value="1"/>
</dbReference>
<dbReference type="InterPro" id="IPR055210">
    <property type="entry name" value="CtpA/B_N"/>
</dbReference>
<sequence length="394" mass="43317">MKKKKNFIISVFVAFLIFSGGYVLGYERSLPTGGFFPQITNKFSEKSVDFGLFWKAWDTVSDKYDGSLDPQKMLYGAISGMVESTGDPYTVFLDPEEAKTFEEDLAGTFSGIGAEIGIKKDRLTVIAPLPDSPAEKAGLRAGDLINKINDEDTLGMNVDEAVRKIRGEAGTEVKLTIERNKEEKEYKIKREKIDVKSVKYSIENSVLIIKVSRFDENTISLIQEAESEGISKGVKGVILDLRNNPGGLLDSAIDVSSEFVDKGVVVTEKEEKKNRSHSYKASGKGKMTDLEKYPLVVLVNEGSASASEIVAGAIRDNGRGQLLGEKTFGKGSVQEIIKLPGGSELKITVAHWYTPKGVNLSKEGLKPDIEVKLTDEDFNNDRDPQLTEAMKLLQ</sequence>
<evidence type="ECO:0000313" key="8">
    <source>
        <dbReference type="Proteomes" id="UP000285655"/>
    </source>
</evidence>
<dbReference type="GO" id="GO:0008236">
    <property type="term" value="F:serine-type peptidase activity"/>
    <property type="evidence" value="ECO:0007669"/>
    <property type="project" value="UniProtKB-KW"/>
</dbReference>
<evidence type="ECO:0000256" key="2">
    <source>
        <dbReference type="ARBA" id="ARBA00022670"/>
    </source>
</evidence>
<reference evidence="7 8" key="1">
    <citation type="journal article" date="2017" name="ISME J.">
        <title>Energy and carbon metabolisms in a deep terrestrial subsurface fluid microbial community.</title>
        <authorList>
            <person name="Momper L."/>
            <person name="Jungbluth S.P."/>
            <person name="Lee M.D."/>
            <person name="Amend J.P."/>
        </authorList>
    </citation>
    <scope>NUCLEOTIDE SEQUENCE [LARGE SCALE GENOMIC DNA]</scope>
    <source>
        <strain evidence="7">SURF_29</strain>
    </source>
</reference>
<dbReference type="InterPro" id="IPR005151">
    <property type="entry name" value="Tail-specific_protease"/>
</dbReference>
<dbReference type="GO" id="GO:0006508">
    <property type="term" value="P:proteolysis"/>
    <property type="evidence" value="ECO:0007669"/>
    <property type="project" value="UniProtKB-KW"/>
</dbReference>
<dbReference type="SUPFAM" id="SSF52096">
    <property type="entry name" value="ClpP/crotonase"/>
    <property type="match status" value="1"/>
</dbReference>
<evidence type="ECO:0000256" key="5">
    <source>
        <dbReference type="RuleBase" id="RU004404"/>
    </source>
</evidence>
<dbReference type="PANTHER" id="PTHR32060">
    <property type="entry name" value="TAIL-SPECIFIC PROTEASE"/>
    <property type="match status" value="1"/>
</dbReference>
<dbReference type="InterPro" id="IPR041489">
    <property type="entry name" value="PDZ_6"/>
</dbReference>
<dbReference type="Gene3D" id="3.30.750.44">
    <property type="match status" value="1"/>
</dbReference>
<dbReference type="CDD" id="cd07560">
    <property type="entry name" value="Peptidase_S41_CPP"/>
    <property type="match status" value="1"/>
</dbReference>
<dbReference type="PANTHER" id="PTHR32060:SF30">
    <property type="entry name" value="CARBOXY-TERMINAL PROCESSING PROTEASE CTPA"/>
    <property type="match status" value="1"/>
</dbReference>
<gene>
    <name evidence="7" type="ORF">C4544_06295</name>
</gene>
<dbReference type="InterPro" id="IPR001478">
    <property type="entry name" value="PDZ"/>
</dbReference>
<accession>A0A419DA30</accession>
<evidence type="ECO:0000256" key="4">
    <source>
        <dbReference type="ARBA" id="ARBA00022825"/>
    </source>
</evidence>
<name>A0A419DA30_9BACT</name>
<dbReference type="SMART" id="SM00245">
    <property type="entry name" value="TSPc"/>
    <property type="match status" value="1"/>
</dbReference>
<dbReference type="GO" id="GO:0004175">
    <property type="term" value="F:endopeptidase activity"/>
    <property type="evidence" value="ECO:0007669"/>
    <property type="project" value="TreeGrafter"/>
</dbReference>
<keyword evidence="2 5" id="KW-0645">Protease</keyword>
<evidence type="ECO:0000259" key="6">
    <source>
        <dbReference type="PROSITE" id="PS50106"/>
    </source>
</evidence>
<dbReference type="InterPro" id="IPR004447">
    <property type="entry name" value="Peptidase_S41A"/>
</dbReference>
<dbReference type="SMART" id="SM00228">
    <property type="entry name" value="PDZ"/>
    <property type="match status" value="1"/>
</dbReference>
<dbReference type="InterPro" id="IPR029045">
    <property type="entry name" value="ClpP/crotonase-like_dom_sf"/>
</dbReference>
<evidence type="ECO:0000313" key="7">
    <source>
        <dbReference type="EMBL" id="RJO59953.1"/>
    </source>
</evidence>
<dbReference type="NCBIfam" id="TIGR00225">
    <property type="entry name" value="prc"/>
    <property type="match status" value="1"/>
</dbReference>
<comment type="similarity">
    <text evidence="1 5">Belongs to the peptidase S41A family.</text>
</comment>
<evidence type="ECO:0000256" key="1">
    <source>
        <dbReference type="ARBA" id="ARBA00009179"/>
    </source>
</evidence>
<dbReference type="FunFam" id="2.30.42.10:FF:000063">
    <property type="entry name" value="Peptidase, S41 family"/>
    <property type="match status" value="1"/>
</dbReference>
<comment type="caution">
    <text evidence="7">The sequence shown here is derived from an EMBL/GenBank/DDBJ whole genome shotgun (WGS) entry which is preliminary data.</text>
</comment>
<keyword evidence="4 5" id="KW-0720">Serine protease</keyword>
<dbReference type="PROSITE" id="PS50106">
    <property type="entry name" value="PDZ"/>
    <property type="match status" value="1"/>
</dbReference>
<organism evidence="7 8">
    <name type="scientific">candidate division WS5 bacterium</name>
    <dbReference type="NCBI Taxonomy" id="2093353"/>
    <lineage>
        <taxon>Bacteria</taxon>
        <taxon>candidate division WS5</taxon>
    </lineage>
</organism>
<feature type="domain" description="PDZ" evidence="6">
    <location>
        <begin position="98"/>
        <end position="181"/>
    </location>
</feature>
<proteinExistence type="inferred from homology"/>
<dbReference type="Proteomes" id="UP000285655">
    <property type="component" value="Unassembled WGS sequence"/>
</dbReference>
<dbReference type="Gene3D" id="3.90.226.10">
    <property type="entry name" value="2-enoyl-CoA Hydratase, Chain A, domain 1"/>
    <property type="match status" value="1"/>
</dbReference>
<dbReference type="Gene3D" id="2.30.42.10">
    <property type="match status" value="1"/>
</dbReference>
<dbReference type="Pfam" id="PF22694">
    <property type="entry name" value="CtpB_N-like"/>
    <property type="match status" value="1"/>
</dbReference>
<dbReference type="Pfam" id="PF17820">
    <property type="entry name" value="PDZ_6"/>
    <property type="match status" value="1"/>
</dbReference>
<evidence type="ECO:0000256" key="3">
    <source>
        <dbReference type="ARBA" id="ARBA00022801"/>
    </source>
</evidence>
<dbReference type="GO" id="GO:0007165">
    <property type="term" value="P:signal transduction"/>
    <property type="evidence" value="ECO:0007669"/>
    <property type="project" value="TreeGrafter"/>
</dbReference>
<dbReference type="AlphaFoldDB" id="A0A419DA30"/>
<dbReference type="CDD" id="cd06782">
    <property type="entry name" value="cpPDZ_CPP-like"/>
    <property type="match status" value="1"/>
</dbReference>
<dbReference type="EMBL" id="QZJW01000055">
    <property type="protein sequence ID" value="RJO59953.1"/>
    <property type="molecule type" value="Genomic_DNA"/>
</dbReference>
<keyword evidence="3 5" id="KW-0378">Hydrolase</keyword>
<dbReference type="InterPro" id="IPR036034">
    <property type="entry name" value="PDZ_sf"/>
</dbReference>
<protein>
    <submittedName>
        <fullName evidence="7">S41 family peptidase</fullName>
    </submittedName>
</protein>